<sequence>MQRVYTFSTVKSAKMMFLLSMPICAPLVVIAVLEGGRVSLPTTQHDIFASGKVQNVNEIVPFTIIDVFRNQPGLPGLFITALSAAAFICQQSCIRIYKVNQAGCDPRVINKYFTYCFPGFRSVSLARVIPADVTTWKHRRLVPALCGLHGRTHMRNISPLSNFQTRATTKGVLLGPFDESAVASWLNLGQLYSYLPKDPPLPPGPTYNCENNMTFNEQYD</sequence>
<name>A0ABY7GCP0_MYAAR</name>
<organism evidence="7 8">
    <name type="scientific">Mya arenaria</name>
    <name type="common">Soft-shell clam</name>
    <dbReference type="NCBI Taxonomy" id="6604"/>
    <lineage>
        <taxon>Eukaryota</taxon>
        <taxon>Metazoa</taxon>
        <taxon>Spiralia</taxon>
        <taxon>Lophotrochozoa</taxon>
        <taxon>Mollusca</taxon>
        <taxon>Bivalvia</taxon>
        <taxon>Autobranchia</taxon>
        <taxon>Heteroconchia</taxon>
        <taxon>Euheterodonta</taxon>
        <taxon>Imparidentia</taxon>
        <taxon>Neoheterodontei</taxon>
        <taxon>Myida</taxon>
        <taxon>Myoidea</taxon>
        <taxon>Myidae</taxon>
        <taxon>Mya</taxon>
    </lineage>
</organism>
<dbReference type="Proteomes" id="UP001164746">
    <property type="component" value="Chromosome 17"/>
</dbReference>
<dbReference type="PANTHER" id="PTHR42985:SF40">
    <property type="entry name" value="LD47995P-RELATED"/>
    <property type="match status" value="1"/>
</dbReference>
<comment type="subcellular location">
    <subcellularLocation>
        <location evidence="1">Cell membrane</location>
        <topology evidence="1">Multi-pass membrane protein</topology>
    </subcellularLocation>
</comment>
<evidence type="ECO:0000256" key="5">
    <source>
        <dbReference type="ARBA" id="ARBA00023065"/>
    </source>
</evidence>
<keyword evidence="2" id="KW-0813">Transport</keyword>
<evidence type="ECO:0000256" key="3">
    <source>
        <dbReference type="ARBA" id="ARBA00022475"/>
    </source>
</evidence>
<evidence type="ECO:0000256" key="1">
    <source>
        <dbReference type="ARBA" id="ARBA00004651"/>
    </source>
</evidence>
<evidence type="ECO:0000313" key="7">
    <source>
        <dbReference type="EMBL" id="WAR31122.1"/>
    </source>
</evidence>
<accession>A0ABY7GCP0</accession>
<protein>
    <submittedName>
        <fullName evidence="7">Uncharacterized protein</fullName>
    </submittedName>
</protein>
<dbReference type="InterPro" id="IPR038377">
    <property type="entry name" value="Na/Glc_symporter_sf"/>
</dbReference>
<keyword evidence="3" id="KW-1003">Cell membrane</keyword>
<keyword evidence="5" id="KW-0406">Ion transport</keyword>
<evidence type="ECO:0000313" key="8">
    <source>
        <dbReference type="Proteomes" id="UP001164746"/>
    </source>
</evidence>
<dbReference type="Gene3D" id="1.20.1730.10">
    <property type="entry name" value="Sodium/glucose cotransporter"/>
    <property type="match status" value="1"/>
</dbReference>
<dbReference type="InterPro" id="IPR051163">
    <property type="entry name" value="Sodium:Solute_Symporter_SSF"/>
</dbReference>
<gene>
    <name evidence="7" type="ORF">MAR_033664</name>
</gene>
<dbReference type="PANTHER" id="PTHR42985">
    <property type="entry name" value="SODIUM-COUPLED MONOCARBOXYLATE TRANSPORTER"/>
    <property type="match status" value="1"/>
</dbReference>
<keyword evidence="4" id="KW-0915">Sodium</keyword>
<reference evidence="7" key="1">
    <citation type="submission" date="2022-11" db="EMBL/GenBank/DDBJ databases">
        <title>Centuries of genome instability and evolution in soft-shell clam transmissible cancer (bioRxiv).</title>
        <authorList>
            <person name="Hart S.F.M."/>
            <person name="Yonemitsu M.A."/>
            <person name="Giersch R.M."/>
            <person name="Beal B.F."/>
            <person name="Arriagada G."/>
            <person name="Davis B.W."/>
            <person name="Ostrander E.A."/>
            <person name="Goff S.P."/>
            <person name="Metzger M.J."/>
        </authorList>
    </citation>
    <scope>NUCLEOTIDE SEQUENCE</scope>
    <source>
        <strain evidence="7">MELC-2E11</strain>
        <tissue evidence="7">Siphon/mantle</tissue>
    </source>
</reference>
<evidence type="ECO:0000256" key="4">
    <source>
        <dbReference type="ARBA" id="ARBA00023053"/>
    </source>
</evidence>
<keyword evidence="8" id="KW-1185">Reference proteome</keyword>
<dbReference type="EMBL" id="CP111028">
    <property type="protein sequence ID" value="WAR31122.1"/>
    <property type="molecule type" value="Genomic_DNA"/>
</dbReference>
<keyword evidence="6" id="KW-0739">Sodium transport</keyword>
<keyword evidence="3" id="KW-0472">Membrane</keyword>
<proteinExistence type="predicted"/>
<evidence type="ECO:0000256" key="2">
    <source>
        <dbReference type="ARBA" id="ARBA00022448"/>
    </source>
</evidence>
<evidence type="ECO:0000256" key="6">
    <source>
        <dbReference type="ARBA" id="ARBA00023201"/>
    </source>
</evidence>